<dbReference type="InterPro" id="IPR036188">
    <property type="entry name" value="FAD/NAD-bd_sf"/>
</dbReference>
<organism evidence="5 6">
    <name type="scientific">Asbolus verrucosus</name>
    <name type="common">Desert ironclad beetle</name>
    <dbReference type="NCBI Taxonomy" id="1661398"/>
    <lineage>
        <taxon>Eukaryota</taxon>
        <taxon>Metazoa</taxon>
        <taxon>Ecdysozoa</taxon>
        <taxon>Arthropoda</taxon>
        <taxon>Hexapoda</taxon>
        <taxon>Insecta</taxon>
        <taxon>Pterygota</taxon>
        <taxon>Neoptera</taxon>
        <taxon>Endopterygota</taxon>
        <taxon>Coleoptera</taxon>
        <taxon>Polyphaga</taxon>
        <taxon>Cucujiformia</taxon>
        <taxon>Tenebrionidae</taxon>
        <taxon>Pimeliinae</taxon>
        <taxon>Asbolus</taxon>
    </lineage>
</organism>
<gene>
    <name evidence="5" type="ORF">BDFB_013424</name>
</gene>
<name>A0A482VSH5_ASBVE</name>
<dbReference type="EMBL" id="QDEB01067068">
    <property type="protein sequence ID" value="RZC35902.1"/>
    <property type="molecule type" value="Genomic_DNA"/>
</dbReference>
<dbReference type="InterPro" id="IPR050346">
    <property type="entry name" value="FMO-like"/>
</dbReference>
<dbReference type="PRINTS" id="PR00419">
    <property type="entry name" value="ADXRDTASE"/>
</dbReference>
<keyword evidence="3" id="KW-0274">FAD</keyword>
<dbReference type="Proteomes" id="UP000292052">
    <property type="component" value="Unassembled WGS sequence"/>
</dbReference>
<dbReference type="GO" id="GO:0050660">
    <property type="term" value="F:flavin adenine dinucleotide binding"/>
    <property type="evidence" value="ECO:0007669"/>
    <property type="project" value="InterPro"/>
</dbReference>
<evidence type="ECO:0000256" key="4">
    <source>
        <dbReference type="ARBA" id="ARBA00023002"/>
    </source>
</evidence>
<dbReference type="AlphaFoldDB" id="A0A482VSH5"/>
<evidence type="ECO:0000256" key="2">
    <source>
        <dbReference type="ARBA" id="ARBA00022630"/>
    </source>
</evidence>
<comment type="caution">
    <text evidence="5">The sequence shown here is derived from an EMBL/GenBank/DDBJ whole genome shotgun (WGS) entry which is preliminary data.</text>
</comment>
<accession>A0A482VSH5</accession>
<keyword evidence="6" id="KW-1185">Reference proteome</keyword>
<dbReference type="InterPro" id="IPR020946">
    <property type="entry name" value="Flavin_mOase-like"/>
</dbReference>
<comment type="similarity">
    <text evidence="1">Belongs to the FMO family.</text>
</comment>
<evidence type="ECO:0000313" key="5">
    <source>
        <dbReference type="EMBL" id="RZC35902.1"/>
    </source>
</evidence>
<dbReference type="OrthoDB" id="6772901at2759"/>
<evidence type="ECO:0000256" key="3">
    <source>
        <dbReference type="ARBA" id="ARBA00022827"/>
    </source>
</evidence>
<reference evidence="5 6" key="1">
    <citation type="submission" date="2017-03" db="EMBL/GenBank/DDBJ databases">
        <title>Genome of the blue death feigning beetle - Asbolus verrucosus.</title>
        <authorList>
            <person name="Rider S.D."/>
        </authorList>
    </citation>
    <scope>NUCLEOTIDE SEQUENCE [LARGE SCALE GENOMIC DNA]</scope>
    <source>
        <strain evidence="5">Butters</strain>
        <tissue evidence="5">Head and leg muscle</tissue>
    </source>
</reference>
<proteinExistence type="inferred from homology"/>
<protein>
    <submittedName>
        <fullName evidence="5">FMO-like domain containing protein</fullName>
    </submittedName>
</protein>
<sequence>MRIAIIGAGAAGLASARHATAEGMECEVFEMKPELGGTWIYTDDVDKDQYGLPVYSSMYKNLIINVPKEMMGFPDFPIPEQERCYLTQAEILEFLNNYVDHFNLKELIR</sequence>
<evidence type="ECO:0000256" key="1">
    <source>
        <dbReference type="ARBA" id="ARBA00009183"/>
    </source>
</evidence>
<dbReference type="GO" id="GO:0050661">
    <property type="term" value="F:NADP binding"/>
    <property type="evidence" value="ECO:0007669"/>
    <property type="project" value="InterPro"/>
</dbReference>
<dbReference type="GO" id="GO:0004499">
    <property type="term" value="F:N,N-dimethylaniline monooxygenase activity"/>
    <property type="evidence" value="ECO:0007669"/>
    <property type="project" value="InterPro"/>
</dbReference>
<dbReference type="PANTHER" id="PTHR23023">
    <property type="entry name" value="DIMETHYLANILINE MONOOXYGENASE"/>
    <property type="match status" value="1"/>
</dbReference>
<feature type="non-terminal residue" evidence="5">
    <location>
        <position position="109"/>
    </location>
</feature>
<dbReference type="SUPFAM" id="SSF51905">
    <property type="entry name" value="FAD/NAD(P)-binding domain"/>
    <property type="match status" value="1"/>
</dbReference>
<dbReference type="Gene3D" id="3.50.50.60">
    <property type="entry name" value="FAD/NAD(P)-binding domain"/>
    <property type="match status" value="1"/>
</dbReference>
<evidence type="ECO:0000313" key="6">
    <source>
        <dbReference type="Proteomes" id="UP000292052"/>
    </source>
</evidence>
<keyword evidence="2" id="KW-0285">Flavoprotein</keyword>
<dbReference type="Pfam" id="PF00743">
    <property type="entry name" value="FMO-like"/>
    <property type="match status" value="1"/>
</dbReference>
<keyword evidence="4" id="KW-0560">Oxidoreductase</keyword>
<dbReference type="STRING" id="1661398.A0A482VSH5"/>